<name>A0AAD9KQU7_RIDPI</name>
<evidence type="ECO:0000313" key="2">
    <source>
        <dbReference type="Proteomes" id="UP001209878"/>
    </source>
</evidence>
<proteinExistence type="predicted"/>
<dbReference type="AlphaFoldDB" id="A0AAD9KQU7"/>
<sequence>MTAQPKDFALWPPDVIKQAPSFSDRIFIRKPTVRPLVHLPMSLRQLFPLGAILRKCPARRNFATAPKLYRFRVAPPDRVIENFAVVRVFPVNREKSTAAPSMAPTPAAPEALQLFVDLLGIHSWSSLTGLRSFGM</sequence>
<keyword evidence="2" id="KW-1185">Reference proteome</keyword>
<organism evidence="1 2">
    <name type="scientific">Ridgeia piscesae</name>
    <name type="common">Tubeworm</name>
    <dbReference type="NCBI Taxonomy" id="27915"/>
    <lineage>
        <taxon>Eukaryota</taxon>
        <taxon>Metazoa</taxon>
        <taxon>Spiralia</taxon>
        <taxon>Lophotrochozoa</taxon>
        <taxon>Annelida</taxon>
        <taxon>Polychaeta</taxon>
        <taxon>Sedentaria</taxon>
        <taxon>Canalipalpata</taxon>
        <taxon>Sabellida</taxon>
        <taxon>Siboglinidae</taxon>
        <taxon>Ridgeia</taxon>
    </lineage>
</organism>
<protein>
    <submittedName>
        <fullName evidence="1">Uncharacterized protein</fullName>
    </submittedName>
</protein>
<reference evidence="1" key="1">
    <citation type="journal article" date="2023" name="Mol. Biol. Evol.">
        <title>Third-Generation Sequencing Reveals the Adaptive Role of the Epigenome in Three Deep-Sea Polychaetes.</title>
        <authorList>
            <person name="Perez M."/>
            <person name="Aroh O."/>
            <person name="Sun Y."/>
            <person name="Lan Y."/>
            <person name="Juniper S.K."/>
            <person name="Young C.R."/>
            <person name="Angers B."/>
            <person name="Qian P.Y."/>
        </authorList>
    </citation>
    <scope>NUCLEOTIDE SEQUENCE</scope>
    <source>
        <strain evidence="1">R07B-5</strain>
    </source>
</reference>
<accession>A0AAD9KQU7</accession>
<comment type="caution">
    <text evidence="1">The sequence shown here is derived from an EMBL/GenBank/DDBJ whole genome shotgun (WGS) entry which is preliminary data.</text>
</comment>
<dbReference type="Proteomes" id="UP001209878">
    <property type="component" value="Unassembled WGS sequence"/>
</dbReference>
<evidence type="ECO:0000313" key="1">
    <source>
        <dbReference type="EMBL" id="KAK2175812.1"/>
    </source>
</evidence>
<gene>
    <name evidence="1" type="ORF">NP493_705g02033</name>
</gene>
<dbReference type="EMBL" id="JAODUO010000705">
    <property type="protein sequence ID" value="KAK2175812.1"/>
    <property type="molecule type" value="Genomic_DNA"/>
</dbReference>